<dbReference type="AlphaFoldDB" id="A0A2U1CJZ5"/>
<dbReference type="STRING" id="1231391.GCA_000308195_00949"/>
<dbReference type="InterPro" id="IPR011234">
    <property type="entry name" value="Fumarylacetoacetase-like_C"/>
</dbReference>
<feature type="domain" description="Fumarylacetoacetase-like C-terminal" evidence="2">
    <location>
        <begin position="79"/>
        <end position="282"/>
    </location>
</feature>
<dbReference type="Proteomes" id="UP000246145">
    <property type="component" value="Unassembled WGS sequence"/>
</dbReference>
<accession>A0A2U1CJZ5</accession>
<evidence type="ECO:0000259" key="2">
    <source>
        <dbReference type="Pfam" id="PF01557"/>
    </source>
</evidence>
<dbReference type="GO" id="GO:0046872">
    <property type="term" value="F:metal ion binding"/>
    <property type="evidence" value="ECO:0007669"/>
    <property type="project" value="UniProtKB-KW"/>
</dbReference>
<keyword evidence="1" id="KW-0479">Metal-binding</keyword>
<comment type="caution">
    <text evidence="3">The sequence shown here is derived from an EMBL/GenBank/DDBJ whole genome shotgun (WGS) entry which is preliminary data.</text>
</comment>
<dbReference type="InterPro" id="IPR036663">
    <property type="entry name" value="Fumarylacetoacetase_C_sf"/>
</dbReference>
<dbReference type="PANTHER" id="PTHR11820">
    <property type="entry name" value="ACYLPYRUVASE"/>
    <property type="match status" value="1"/>
</dbReference>
<gene>
    <name evidence="3" type="ORF">C7440_2873</name>
</gene>
<reference evidence="3 4" key="1">
    <citation type="submission" date="2018-04" db="EMBL/GenBank/DDBJ databases">
        <title>Genomic Encyclopedia of Type Strains, Phase IV (KMG-IV): sequencing the most valuable type-strain genomes for metagenomic binning, comparative biology and taxonomic classification.</title>
        <authorList>
            <person name="Goeker M."/>
        </authorList>
    </citation>
    <scope>NUCLEOTIDE SEQUENCE [LARGE SCALE GENOMIC DNA]</scope>
    <source>
        <strain evidence="3 4">DSM 10065</strain>
    </source>
</reference>
<dbReference type="SUPFAM" id="SSF56529">
    <property type="entry name" value="FAH"/>
    <property type="match status" value="1"/>
</dbReference>
<evidence type="ECO:0000313" key="3">
    <source>
        <dbReference type="EMBL" id="PVY61323.1"/>
    </source>
</evidence>
<name>A0A2U1CJZ5_9BURK</name>
<proteinExistence type="predicted"/>
<evidence type="ECO:0000313" key="4">
    <source>
        <dbReference type="Proteomes" id="UP000246145"/>
    </source>
</evidence>
<keyword evidence="4" id="KW-1185">Reference proteome</keyword>
<sequence length="283" mass="30678">MFICRFNDDRLGVIHDGHVVDVTSALASLPSYSYPLPSHDVLIANLSSLRPWLERACVNGLRYPLANVDLLSPVANPGKIMAAPVNYADHLSEARDTSEVNHGRRIDEIQKVGLFLKAGSSLQGAARGVQIAQPERRTDHELELVVIIGKTGRHVSRADAHEYIAGYSIGLDMTVRGTEERSMRKSIDTYSVVGPWLATPDEIRDPGNLDMSLQVNGDLRQKANTRDLLMDIGALVEFATSFYSVHPGDLLFTGTPAGVGPVKPGDTITATIAEIGTLNVQVS</sequence>
<organism evidence="3 4">
    <name type="scientific">Pusillimonas noertemannii</name>
    <dbReference type="NCBI Taxonomy" id="305977"/>
    <lineage>
        <taxon>Bacteria</taxon>
        <taxon>Pseudomonadati</taxon>
        <taxon>Pseudomonadota</taxon>
        <taxon>Betaproteobacteria</taxon>
        <taxon>Burkholderiales</taxon>
        <taxon>Alcaligenaceae</taxon>
        <taxon>Pusillimonas</taxon>
    </lineage>
</organism>
<dbReference type="GO" id="GO:0003824">
    <property type="term" value="F:catalytic activity"/>
    <property type="evidence" value="ECO:0007669"/>
    <property type="project" value="InterPro"/>
</dbReference>
<evidence type="ECO:0000256" key="1">
    <source>
        <dbReference type="ARBA" id="ARBA00022723"/>
    </source>
</evidence>
<dbReference type="Pfam" id="PF01557">
    <property type="entry name" value="FAA_hydrolase"/>
    <property type="match status" value="1"/>
</dbReference>
<dbReference type="PANTHER" id="PTHR11820:SF112">
    <property type="entry name" value="FUMARYLACETOACETATE HYDROLASE FAMILY PROTEIN (AFU_ORTHOLOGUE AFUA_1G02370)-RELATED"/>
    <property type="match status" value="1"/>
</dbReference>
<protein>
    <submittedName>
        <fullName evidence="3">2-keto-4-pentenoate hydratase/2-oxohepta-3-ene-1,7-dioic acid hydratase in catechol pathway</fullName>
    </submittedName>
</protein>
<dbReference type="Gene3D" id="3.90.850.10">
    <property type="entry name" value="Fumarylacetoacetase-like, C-terminal domain"/>
    <property type="match status" value="1"/>
</dbReference>
<dbReference type="RefSeq" id="WP_017523317.1">
    <property type="nucleotide sequence ID" value="NZ_JACCEX010000004.1"/>
</dbReference>
<dbReference type="OrthoDB" id="8582489at2"/>
<dbReference type="EMBL" id="QEKO01000004">
    <property type="protein sequence ID" value="PVY61323.1"/>
    <property type="molecule type" value="Genomic_DNA"/>
</dbReference>